<name>A0AAV4PJD8_CAEEX</name>
<protein>
    <submittedName>
        <fullName evidence="1">Uncharacterized protein</fullName>
    </submittedName>
</protein>
<dbReference type="EMBL" id="BPLR01004619">
    <property type="protein sequence ID" value="GIX96216.1"/>
    <property type="molecule type" value="Genomic_DNA"/>
</dbReference>
<organism evidence="1 2">
    <name type="scientific">Caerostris extrusa</name>
    <name type="common">Bark spider</name>
    <name type="synonym">Caerostris bankana</name>
    <dbReference type="NCBI Taxonomy" id="172846"/>
    <lineage>
        <taxon>Eukaryota</taxon>
        <taxon>Metazoa</taxon>
        <taxon>Ecdysozoa</taxon>
        <taxon>Arthropoda</taxon>
        <taxon>Chelicerata</taxon>
        <taxon>Arachnida</taxon>
        <taxon>Araneae</taxon>
        <taxon>Araneomorphae</taxon>
        <taxon>Entelegynae</taxon>
        <taxon>Araneoidea</taxon>
        <taxon>Araneidae</taxon>
        <taxon>Caerostris</taxon>
    </lineage>
</organism>
<comment type="caution">
    <text evidence="1">The sequence shown here is derived from an EMBL/GenBank/DDBJ whole genome shotgun (WGS) entry which is preliminary data.</text>
</comment>
<keyword evidence="2" id="KW-1185">Reference proteome</keyword>
<dbReference type="AlphaFoldDB" id="A0AAV4PJD8"/>
<sequence>MSQDQNVLVNRREMSDCAEQGSIVGLHGRFQIYLGQRFMLYSKILFPLLTSWKGSEVMIWAGIFLDDHTKLYRFHGAERYWDEILVSHVISCAGVIDNYFIQMNNNVRPRRARLLDKHLEDQVV</sequence>
<proteinExistence type="predicted"/>
<evidence type="ECO:0000313" key="2">
    <source>
        <dbReference type="Proteomes" id="UP001054945"/>
    </source>
</evidence>
<reference evidence="1 2" key="1">
    <citation type="submission" date="2021-06" db="EMBL/GenBank/DDBJ databases">
        <title>Caerostris extrusa draft genome.</title>
        <authorList>
            <person name="Kono N."/>
            <person name="Arakawa K."/>
        </authorList>
    </citation>
    <scope>NUCLEOTIDE SEQUENCE [LARGE SCALE GENOMIC DNA]</scope>
</reference>
<dbReference type="Proteomes" id="UP001054945">
    <property type="component" value="Unassembled WGS sequence"/>
</dbReference>
<gene>
    <name evidence="1" type="ORF">CEXT_426751</name>
</gene>
<evidence type="ECO:0000313" key="1">
    <source>
        <dbReference type="EMBL" id="GIX96216.1"/>
    </source>
</evidence>
<accession>A0AAV4PJD8</accession>